<evidence type="ECO:0000256" key="3">
    <source>
        <dbReference type="ARBA" id="ARBA00023125"/>
    </source>
</evidence>
<keyword evidence="1" id="KW-0678">Repressor</keyword>
<evidence type="ECO:0000256" key="5">
    <source>
        <dbReference type="PROSITE-ProRule" id="PRU00335"/>
    </source>
</evidence>
<sequence>MTRSIDLEERRRTVSAAACQVLARDGLGALSVRNVAAEAGLPPSTVRYAFPTQASVREHAITSVFDRTRQRIDAIPAGLPPRRWVRAVLVELLPLDDERVVELDVYLALGNAALTDVELRPTLDRVVVEMRQWCERVLGVLGVPAADLEYEACRLHALLDGLAMHVARLAPGESGDWAIDVLDRHVDGLAARG</sequence>
<evidence type="ECO:0000313" key="7">
    <source>
        <dbReference type="EMBL" id="NII41005.1"/>
    </source>
</evidence>
<comment type="caution">
    <text evidence="7">The sequence shown here is derived from an EMBL/GenBank/DDBJ whole genome shotgun (WGS) entry which is preliminary data.</text>
</comment>
<protein>
    <submittedName>
        <fullName evidence="7">AcrR family transcriptional regulator</fullName>
    </submittedName>
</protein>
<dbReference type="PROSITE" id="PS50977">
    <property type="entry name" value="HTH_TETR_2"/>
    <property type="match status" value="1"/>
</dbReference>
<keyword evidence="8" id="KW-1185">Reference proteome</keyword>
<dbReference type="RefSeq" id="WP_166780054.1">
    <property type="nucleotide sequence ID" value="NZ_JAAOYO010000002.1"/>
</dbReference>
<dbReference type="InterPro" id="IPR009057">
    <property type="entry name" value="Homeodomain-like_sf"/>
</dbReference>
<evidence type="ECO:0000256" key="4">
    <source>
        <dbReference type="ARBA" id="ARBA00023163"/>
    </source>
</evidence>
<evidence type="ECO:0000313" key="8">
    <source>
        <dbReference type="Proteomes" id="UP001318300"/>
    </source>
</evidence>
<feature type="DNA-binding region" description="H-T-H motif" evidence="5">
    <location>
        <begin position="31"/>
        <end position="50"/>
    </location>
</feature>
<feature type="domain" description="HTH tetR-type" evidence="6">
    <location>
        <begin position="8"/>
        <end position="68"/>
    </location>
</feature>
<reference evidence="7 8" key="1">
    <citation type="submission" date="2020-03" db="EMBL/GenBank/DDBJ databases">
        <title>Above-ground endophytic microbial communities from plants in different locations in the United States.</title>
        <authorList>
            <person name="Frank C."/>
        </authorList>
    </citation>
    <scope>NUCLEOTIDE SEQUENCE [LARGE SCALE GENOMIC DNA]</scope>
    <source>
        <strain evidence="7 8">WW7</strain>
    </source>
</reference>
<evidence type="ECO:0000259" key="6">
    <source>
        <dbReference type="PROSITE" id="PS50977"/>
    </source>
</evidence>
<dbReference type="InterPro" id="IPR001647">
    <property type="entry name" value="HTH_TetR"/>
</dbReference>
<keyword evidence="3 5" id="KW-0238">DNA-binding</keyword>
<dbReference type="SUPFAM" id="SSF46689">
    <property type="entry name" value="Homeodomain-like"/>
    <property type="match status" value="1"/>
</dbReference>
<dbReference type="InterPro" id="IPR036271">
    <property type="entry name" value="Tet_transcr_reg_TetR-rel_C_sf"/>
</dbReference>
<dbReference type="Proteomes" id="UP001318300">
    <property type="component" value="Unassembled WGS sequence"/>
</dbReference>
<proteinExistence type="predicted"/>
<dbReference type="InterPro" id="IPR039538">
    <property type="entry name" value="BetI_C"/>
</dbReference>
<name>A0ABX0T672_9MICO</name>
<dbReference type="SUPFAM" id="SSF48498">
    <property type="entry name" value="Tetracyclin repressor-like, C-terminal domain"/>
    <property type="match status" value="1"/>
</dbReference>
<evidence type="ECO:0000256" key="1">
    <source>
        <dbReference type="ARBA" id="ARBA00022491"/>
    </source>
</evidence>
<organism evidence="7 8">
    <name type="scientific">Curtobacterium salicis</name>
    <dbReference type="NCBI Taxonomy" id="1779862"/>
    <lineage>
        <taxon>Bacteria</taxon>
        <taxon>Bacillati</taxon>
        <taxon>Actinomycetota</taxon>
        <taxon>Actinomycetes</taxon>
        <taxon>Micrococcales</taxon>
        <taxon>Microbacteriaceae</taxon>
        <taxon>Curtobacterium</taxon>
    </lineage>
</organism>
<evidence type="ECO:0000256" key="2">
    <source>
        <dbReference type="ARBA" id="ARBA00023015"/>
    </source>
</evidence>
<gene>
    <name evidence="7" type="ORF">E9228_001641</name>
</gene>
<keyword evidence="2" id="KW-0805">Transcription regulation</keyword>
<dbReference type="Pfam" id="PF13977">
    <property type="entry name" value="TetR_C_6"/>
    <property type="match status" value="1"/>
</dbReference>
<keyword evidence="4" id="KW-0804">Transcription</keyword>
<accession>A0ABX0T672</accession>
<dbReference type="Gene3D" id="1.10.357.10">
    <property type="entry name" value="Tetracycline Repressor, domain 2"/>
    <property type="match status" value="1"/>
</dbReference>
<dbReference type="EMBL" id="JAAOYO010000002">
    <property type="protein sequence ID" value="NII41005.1"/>
    <property type="molecule type" value="Genomic_DNA"/>
</dbReference>